<evidence type="ECO:0000313" key="2">
    <source>
        <dbReference type="Proteomes" id="UP000499080"/>
    </source>
</evidence>
<keyword evidence="2" id="KW-1185">Reference proteome</keyword>
<proteinExistence type="predicted"/>
<dbReference type="EMBL" id="BGPR01072250">
    <property type="protein sequence ID" value="GBO45207.1"/>
    <property type="molecule type" value="Genomic_DNA"/>
</dbReference>
<gene>
    <name evidence="1" type="ORF">AVEN_72080_1</name>
</gene>
<organism evidence="1 2">
    <name type="scientific">Araneus ventricosus</name>
    <name type="common">Orbweaver spider</name>
    <name type="synonym">Epeira ventricosa</name>
    <dbReference type="NCBI Taxonomy" id="182803"/>
    <lineage>
        <taxon>Eukaryota</taxon>
        <taxon>Metazoa</taxon>
        <taxon>Ecdysozoa</taxon>
        <taxon>Arthropoda</taxon>
        <taxon>Chelicerata</taxon>
        <taxon>Arachnida</taxon>
        <taxon>Araneae</taxon>
        <taxon>Araneomorphae</taxon>
        <taxon>Entelegynae</taxon>
        <taxon>Araneoidea</taxon>
        <taxon>Araneidae</taxon>
        <taxon>Araneus</taxon>
    </lineage>
</organism>
<dbReference type="OrthoDB" id="8022549at2759"/>
<dbReference type="GO" id="GO:0071897">
    <property type="term" value="P:DNA biosynthetic process"/>
    <property type="evidence" value="ECO:0007669"/>
    <property type="project" value="UniProtKB-ARBA"/>
</dbReference>
<dbReference type="AlphaFoldDB" id="A0A4Y2XAN2"/>
<feature type="non-terminal residue" evidence="1">
    <location>
        <position position="1"/>
    </location>
</feature>
<reference evidence="1 2" key="1">
    <citation type="journal article" date="2019" name="Sci. Rep.">
        <title>Orb-weaving spider Araneus ventricosus genome elucidates the spidroin gene catalogue.</title>
        <authorList>
            <person name="Kono N."/>
            <person name="Nakamura H."/>
            <person name="Ohtoshi R."/>
            <person name="Moran D.A.P."/>
            <person name="Shinohara A."/>
            <person name="Yoshida Y."/>
            <person name="Fujiwara M."/>
            <person name="Mori M."/>
            <person name="Tomita M."/>
            <person name="Arakawa K."/>
        </authorList>
    </citation>
    <scope>NUCLEOTIDE SEQUENCE [LARGE SCALE GENOMIC DNA]</scope>
</reference>
<dbReference type="SUPFAM" id="SSF56672">
    <property type="entry name" value="DNA/RNA polymerases"/>
    <property type="match status" value="1"/>
</dbReference>
<dbReference type="InterPro" id="IPR043502">
    <property type="entry name" value="DNA/RNA_pol_sf"/>
</dbReference>
<sequence>RYDVGELRVEPQRIVPNSDLPVRLRPYHTSPIEEQEIKTQVEKLLQAGLIKESNSPHSRP</sequence>
<protein>
    <submittedName>
        <fullName evidence="1">Uncharacterized protein</fullName>
    </submittedName>
</protein>
<evidence type="ECO:0000313" key="1">
    <source>
        <dbReference type="EMBL" id="GBO45207.1"/>
    </source>
</evidence>
<dbReference type="Gene3D" id="3.10.10.10">
    <property type="entry name" value="HIV Type 1 Reverse Transcriptase, subunit A, domain 1"/>
    <property type="match status" value="1"/>
</dbReference>
<comment type="caution">
    <text evidence="1">The sequence shown here is derived from an EMBL/GenBank/DDBJ whole genome shotgun (WGS) entry which is preliminary data.</text>
</comment>
<accession>A0A4Y2XAN2</accession>
<name>A0A4Y2XAN2_ARAVE</name>
<dbReference type="Proteomes" id="UP000499080">
    <property type="component" value="Unassembled WGS sequence"/>
</dbReference>